<dbReference type="GO" id="GO:0003677">
    <property type="term" value="F:DNA binding"/>
    <property type="evidence" value="ECO:0007669"/>
    <property type="project" value="InterPro"/>
</dbReference>
<dbReference type="PANTHER" id="PTHR47396">
    <property type="entry name" value="TYPE I RESTRICTION ENZYME ECOKI R PROTEIN"/>
    <property type="match status" value="1"/>
</dbReference>
<comment type="caution">
    <text evidence="2">The sequence shown here is derived from an EMBL/GenBank/DDBJ whole genome shotgun (WGS) entry which is preliminary data.</text>
</comment>
<dbReference type="CDD" id="cd18032">
    <property type="entry name" value="DEXHc_RE_I_III_res"/>
    <property type="match status" value="1"/>
</dbReference>
<dbReference type="InterPro" id="IPR027417">
    <property type="entry name" value="P-loop_NTPase"/>
</dbReference>
<keyword evidence="2" id="KW-0547">Nucleotide-binding</keyword>
<dbReference type="AlphaFoldDB" id="A0A845QMA9"/>
<sequence length="1102" mass="126581">MNFDYLKQNPKMKKLALFCSDAEQLVHSRPYLSGMSARQALEYLVKLVFASKIEPVENRSIFDIVDDYRFANYINDDYIMNSIHFIRKMGNVATHQGELTSAEALQVLENLHFLVGEMMMMFGVVDDYPVFEAPAKRAKPEPEKTVAVSKEKVVVEPEIVAEFAQRMRKTVFSTEHGRDENENKKLFIKASLREAGWKIVSVENQAMPCCASINCMIDDSGDFIDYVLNGRDNKPLAIIEETETKKNPVSGRNKAIKIADLMEQKHGYKPIIYYTDGYHIYCIDQLGYKARRIFDFHTVDELELLKLRAGIRTDITNPDINEEIINRDYQKNAVKAICNAFSDFRRHSLVVMATGTGKTRVSIAAVDVLMKANWVKNVLFLADRTSLVKQAHKNFNKLLQDASTSIYAGGNFERDENARIIFSTYQTMINLINDDTKEFGIGRFDLIIIDEAHRSIFKKYGALFHYFDALMLGLTATPRSEENKSTYEVFNLQNNEPDMAYELEEAIADKYLVGFSVLDKTTEAMKRGIKYDDLTEEQKEQFEEEFTPEDAAFSDFSGTEIDGKQVGRRVINIGTIDAMLGDLMKNGLKIDGGDKLGKTIIFANSHIEAAKIVERFNHLYEGAGENFCALIDSHVENSDNLIELFEQRDSLPQIAVSVDMLDTGIDVPDILNLVFFKPVKSKIKFLQMIGRGTRLSSDVFGPGEDKRGFLIFDYFDNFGYFNTQGNWKTMNADTKSFTGHSQTYNLNKRKLSILKQLQESSKLTAFERKYQDSLKDYFVAEIRSLNNDEIEVQYNMPFVSKYRTAENWVGITEITQQEIEEHILSLIPAEKDHVKIKSFDMLMYVVEDEYKQKIDEGKDPLKIRNGFINVSDAISTRMKELLKLKTIPDVVKNEQLIKDMTDCNYLYENFSLEKTENIRKQLRRLMQYLPDKKNYWIVNIPDKIIDEQTPAASPEKSYAERAEEYIQNSQNPVFAKIRNLDMLSDDEKNELEDIFYNQLGTITEFNMWSENKALLPFIRLQTDIADEAIQTKFGAILSDQTLSEMQRGYLDQILDYAKTNGDITFMDLQQVSPFCDYNVVDLFGDKLTLIKDLINGVHKPVQ</sequence>
<dbReference type="Gene3D" id="3.40.50.300">
    <property type="entry name" value="P-loop containing nucleotide triphosphate hydrolases"/>
    <property type="match status" value="2"/>
</dbReference>
<dbReference type="Gene3D" id="3.90.1570.30">
    <property type="match status" value="1"/>
</dbReference>
<dbReference type="PROSITE" id="PS51192">
    <property type="entry name" value="HELICASE_ATP_BIND_1"/>
    <property type="match status" value="1"/>
</dbReference>
<dbReference type="EMBL" id="QXWK01000016">
    <property type="protein sequence ID" value="NBH61827.1"/>
    <property type="molecule type" value="Genomic_DNA"/>
</dbReference>
<dbReference type="GO" id="GO:0005829">
    <property type="term" value="C:cytosol"/>
    <property type="evidence" value="ECO:0007669"/>
    <property type="project" value="TreeGrafter"/>
</dbReference>
<dbReference type="InterPro" id="IPR050742">
    <property type="entry name" value="Helicase_Restrict-Modif_Enz"/>
</dbReference>
<dbReference type="SMART" id="SM00487">
    <property type="entry name" value="DEXDc"/>
    <property type="match status" value="1"/>
</dbReference>
<accession>A0A845QMA9</accession>
<gene>
    <name evidence="2" type="ORF">D0435_09195</name>
</gene>
<dbReference type="InterPro" id="IPR014001">
    <property type="entry name" value="Helicase_ATP-bd"/>
</dbReference>
<dbReference type="Pfam" id="PF04851">
    <property type="entry name" value="ResIII"/>
    <property type="match status" value="1"/>
</dbReference>
<dbReference type="CDD" id="cd18799">
    <property type="entry name" value="SF2_C_EcoAI-like"/>
    <property type="match status" value="1"/>
</dbReference>
<keyword evidence="2" id="KW-0067">ATP-binding</keyword>
<dbReference type="PANTHER" id="PTHR47396:SF1">
    <property type="entry name" value="ATP-DEPENDENT HELICASE IRC3-RELATED"/>
    <property type="match status" value="1"/>
</dbReference>
<evidence type="ECO:0000313" key="2">
    <source>
        <dbReference type="EMBL" id="NBH61827.1"/>
    </source>
</evidence>
<keyword evidence="2" id="KW-0347">Helicase</keyword>
<dbReference type="GO" id="GO:0004386">
    <property type="term" value="F:helicase activity"/>
    <property type="evidence" value="ECO:0007669"/>
    <property type="project" value="UniProtKB-KW"/>
</dbReference>
<dbReference type="GO" id="GO:0016787">
    <property type="term" value="F:hydrolase activity"/>
    <property type="evidence" value="ECO:0007669"/>
    <property type="project" value="InterPro"/>
</dbReference>
<name>A0A845QMA9_9FIRM</name>
<reference evidence="2 3" key="1">
    <citation type="submission" date="2018-08" db="EMBL/GenBank/DDBJ databases">
        <title>Murine metabolic-syndrome-specific gut microbial biobank.</title>
        <authorList>
            <person name="Liu C."/>
        </authorList>
    </citation>
    <scope>NUCLEOTIDE SEQUENCE [LARGE SCALE GENOMIC DNA]</scope>
    <source>
        <strain evidence="2 3">28</strain>
    </source>
</reference>
<dbReference type="SUPFAM" id="SSF52540">
    <property type="entry name" value="P-loop containing nucleoside triphosphate hydrolases"/>
    <property type="match status" value="2"/>
</dbReference>
<dbReference type="InterPro" id="IPR006935">
    <property type="entry name" value="Helicase/UvrB_N"/>
</dbReference>
<evidence type="ECO:0000259" key="1">
    <source>
        <dbReference type="PROSITE" id="PS51192"/>
    </source>
</evidence>
<dbReference type="InterPro" id="IPR001650">
    <property type="entry name" value="Helicase_C-like"/>
</dbReference>
<organism evidence="2 3">
    <name type="scientific">Anaerotruncus colihominis</name>
    <dbReference type="NCBI Taxonomy" id="169435"/>
    <lineage>
        <taxon>Bacteria</taxon>
        <taxon>Bacillati</taxon>
        <taxon>Bacillota</taxon>
        <taxon>Clostridia</taxon>
        <taxon>Eubacteriales</taxon>
        <taxon>Oscillospiraceae</taxon>
        <taxon>Anaerotruncus</taxon>
    </lineage>
</organism>
<dbReference type="GO" id="GO:0006304">
    <property type="term" value="P:DNA modification"/>
    <property type="evidence" value="ECO:0007669"/>
    <property type="project" value="InterPro"/>
</dbReference>
<feature type="domain" description="Helicase ATP-binding" evidence="1">
    <location>
        <begin position="339"/>
        <end position="496"/>
    </location>
</feature>
<dbReference type="InterPro" id="IPR013670">
    <property type="entry name" value="EcoEI_R_C_dom"/>
</dbReference>
<dbReference type="RefSeq" id="WP_160202114.1">
    <property type="nucleotide sequence ID" value="NZ_QXWK01000016.1"/>
</dbReference>
<dbReference type="Proteomes" id="UP000446866">
    <property type="component" value="Unassembled WGS sequence"/>
</dbReference>
<proteinExistence type="predicted"/>
<protein>
    <submittedName>
        <fullName evidence="2">DEAD/DEAH box helicase</fullName>
    </submittedName>
</protein>
<keyword evidence="3" id="KW-1185">Reference proteome</keyword>
<dbReference type="GO" id="GO:0005524">
    <property type="term" value="F:ATP binding"/>
    <property type="evidence" value="ECO:0007669"/>
    <property type="project" value="InterPro"/>
</dbReference>
<evidence type="ECO:0000313" key="3">
    <source>
        <dbReference type="Proteomes" id="UP000446866"/>
    </source>
</evidence>
<keyword evidence="2" id="KW-0378">Hydrolase</keyword>
<dbReference type="Pfam" id="PF08463">
    <property type="entry name" value="EcoEI_R_C"/>
    <property type="match status" value="1"/>
</dbReference>
<dbReference type="Pfam" id="PF00271">
    <property type="entry name" value="Helicase_C"/>
    <property type="match status" value="1"/>
</dbReference>